<evidence type="ECO:0000313" key="1">
    <source>
        <dbReference type="EMBL" id="TWT54896.1"/>
    </source>
</evidence>
<keyword evidence="2" id="KW-1185">Reference proteome</keyword>
<accession>A0A5C5WW30</accession>
<reference evidence="1 2" key="1">
    <citation type="submission" date="2019-02" db="EMBL/GenBank/DDBJ databases">
        <title>Deep-cultivation of Planctomycetes and their phenomic and genomic characterization uncovers novel biology.</title>
        <authorList>
            <person name="Wiegand S."/>
            <person name="Jogler M."/>
            <person name="Boedeker C."/>
            <person name="Pinto D."/>
            <person name="Vollmers J."/>
            <person name="Rivas-Marin E."/>
            <person name="Kohn T."/>
            <person name="Peeters S.H."/>
            <person name="Heuer A."/>
            <person name="Rast P."/>
            <person name="Oberbeckmann S."/>
            <person name="Bunk B."/>
            <person name="Jeske O."/>
            <person name="Meyerdierks A."/>
            <person name="Storesund J.E."/>
            <person name="Kallscheuer N."/>
            <person name="Luecker S."/>
            <person name="Lage O.M."/>
            <person name="Pohl T."/>
            <person name="Merkel B.J."/>
            <person name="Hornburger P."/>
            <person name="Mueller R.-W."/>
            <person name="Bruemmer F."/>
            <person name="Labrenz M."/>
            <person name="Spormann A.M."/>
            <person name="Op Den Camp H."/>
            <person name="Overmann J."/>
            <person name="Amann R."/>
            <person name="Jetten M.S.M."/>
            <person name="Mascher T."/>
            <person name="Medema M.H."/>
            <person name="Devos D.P."/>
            <person name="Kaster A.-K."/>
            <person name="Ovreas L."/>
            <person name="Rohde M."/>
            <person name="Galperin M.Y."/>
            <person name="Jogler C."/>
        </authorList>
    </citation>
    <scope>NUCLEOTIDE SEQUENCE [LARGE SCALE GENOMIC DNA]</scope>
    <source>
        <strain evidence="1 2">Pla22</strain>
    </source>
</reference>
<dbReference type="AlphaFoldDB" id="A0A5C5WW30"/>
<proteinExistence type="predicted"/>
<gene>
    <name evidence="1" type="ORF">Pla22_25500</name>
</gene>
<protein>
    <recommendedName>
        <fullName evidence="3">Desulfoferrodoxin N-terminal domain-containing protein</fullName>
    </recommendedName>
</protein>
<dbReference type="Proteomes" id="UP000316598">
    <property type="component" value="Unassembled WGS sequence"/>
</dbReference>
<comment type="caution">
    <text evidence="1">The sequence shown here is derived from an EMBL/GenBank/DDBJ whole genome shotgun (WGS) entry which is preliminary data.</text>
</comment>
<organism evidence="1 2">
    <name type="scientific">Rubripirellula amarantea</name>
    <dbReference type="NCBI Taxonomy" id="2527999"/>
    <lineage>
        <taxon>Bacteria</taxon>
        <taxon>Pseudomonadati</taxon>
        <taxon>Planctomycetota</taxon>
        <taxon>Planctomycetia</taxon>
        <taxon>Pirellulales</taxon>
        <taxon>Pirellulaceae</taxon>
        <taxon>Rubripirellula</taxon>
    </lineage>
</organism>
<sequence length="66" mass="7374">MNVQERPTTGDMYRCSKCEFEIHITNGCQCDDCTTQLQCCGQPLEKVTAIPVQNPRPSQALDQNNA</sequence>
<evidence type="ECO:0008006" key="3">
    <source>
        <dbReference type="Google" id="ProtNLM"/>
    </source>
</evidence>
<name>A0A5C5WW30_9BACT</name>
<dbReference type="EMBL" id="SJPI01000001">
    <property type="protein sequence ID" value="TWT54896.1"/>
    <property type="molecule type" value="Genomic_DNA"/>
</dbReference>
<evidence type="ECO:0000313" key="2">
    <source>
        <dbReference type="Proteomes" id="UP000316598"/>
    </source>
</evidence>